<dbReference type="Pfam" id="PF07992">
    <property type="entry name" value="Pyr_redox_2"/>
    <property type="match status" value="1"/>
</dbReference>
<dbReference type="EMBL" id="KN846958">
    <property type="protein sequence ID" value="KIW69304.1"/>
    <property type="molecule type" value="Genomic_DNA"/>
</dbReference>
<evidence type="ECO:0000256" key="1">
    <source>
        <dbReference type="ARBA" id="ARBA00023002"/>
    </source>
</evidence>
<dbReference type="PRINTS" id="PR00411">
    <property type="entry name" value="PNDRDTASEI"/>
</dbReference>
<organism evidence="3 4">
    <name type="scientific">Phialophora macrospora</name>
    <dbReference type="NCBI Taxonomy" id="1851006"/>
    <lineage>
        <taxon>Eukaryota</taxon>
        <taxon>Fungi</taxon>
        <taxon>Dikarya</taxon>
        <taxon>Ascomycota</taxon>
        <taxon>Pezizomycotina</taxon>
        <taxon>Eurotiomycetes</taxon>
        <taxon>Chaetothyriomycetidae</taxon>
        <taxon>Chaetothyriales</taxon>
        <taxon>Herpotrichiellaceae</taxon>
        <taxon>Phialophora</taxon>
    </lineage>
</organism>
<keyword evidence="4" id="KW-1185">Reference proteome</keyword>
<proteinExistence type="predicted"/>
<dbReference type="SUPFAM" id="SSF51905">
    <property type="entry name" value="FAD/NAD(P)-binding domain"/>
    <property type="match status" value="1"/>
</dbReference>
<dbReference type="PANTHER" id="PTHR43539:SF68">
    <property type="entry name" value="FLAVIN-BINDING MONOOXYGENASE-LIKE PROTEIN (AFU_ORTHOLOGUE AFUA_4G09220)"/>
    <property type="match status" value="1"/>
</dbReference>
<gene>
    <name evidence="3" type="ORF">PV04_05186</name>
</gene>
<protein>
    <recommendedName>
        <fullName evidence="2">FAD/NAD(P)-binding domain-containing protein</fullName>
    </recommendedName>
</protein>
<evidence type="ECO:0000313" key="3">
    <source>
        <dbReference type="EMBL" id="KIW69304.1"/>
    </source>
</evidence>
<dbReference type="Gene3D" id="3.50.50.60">
    <property type="entry name" value="FAD/NAD(P)-binding domain"/>
    <property type="match status" value="1"/>
</dbReference>
<dbReference type="Proteomes" id="UP000054266">
    <property type="component" value="Unassembled WGS sequence"/>
</dbReference>
<dbReference type="GO" id="GO:0004497">
    <property type="term" value="F:monooxygenase activity"/>
    <property type="evidence" value="ECO:0007669"/>
    <property type="project" value="TreeGrafter"/>
</dbReference>
<dbReference type="InterPro" id="IPR023753">
    <property type="entry name" value="FAD/NAD-binding_dom"/>
</dbReference>
<name>A0A0D2GB56_9EURO</name>
<dbReference type="InterPro" id="IPR050982">
    <property type="entry name" value="Auxin_biosynth/cation_transpt"/>
</dbReference>
<sequence>MKPGFSLDSLPGSLPPNLIPEDVNIESVQELAQRTLDTGSLNPNVLQATALWRDHLALTGQVRTFYSNEKIAEVWNNRAKSLQPSDIKTQAGRVMKPVPGSSWIDIPFTFTTNPEGGLTGNCTGAASFVLDKDGKWVIWMLVTILENFVDHGHPDVPCLADNALTNGEANGVHADEKESDVDQSFDVVVIGAGQCGLSVAGRLGALGLSYVLLEKRPYLGNNWIGRYETVRQHTVREYNNLPFARTWKANDPILLPGKIVAEGFENYVKKYGINLWTNAETTGANWEPESKTWKLAVTLNGQEKRRLRCQHLIISIGAGFGVDNDPKFPGTDQYQGILLHSGAYKHSRDWVAKDGVVIGSGTMAHDIAEDMYRAGLRSVHIIQRNKTCVYPIEWVIKGQSGLFNNDIPTAIADALSAGLPNKISRDIVKIQYDAATAAESYRFDALERVGFHVDRTTPLMDNILMRYGGYYVDIGASAHIVRGEIKVKSGVPITTFTPCGLKFQDGSELQADVVVIATGQDHDYRNQVGSIVGRDFASQLGEFWGLDEEGEVRNLMKPAAPGLWMFGGTAPQARWWSRFVALAIQSERLGKPIECVRIFG</sequence>
<dbReference type="AlphaFoldDB" id="A0A0D2GB56"/>
<dbReference type="InterPro" id="IPR036188">
    <property type="entry name" value="FAD/NAD-bd_sf"/>
</dbReference>
<evidence type="ECO:0000313" key="4">
    <source>
        <dbReference type="Proteomes" id="UP000054266"/>
    </source>
</evidence>
<feature type="domain" description="FAD/NAD(P)-binding" evidence="2">
    <location>
        <begin position="185"/>
        <end position="389"/>
    </location>
</feature>
<keyword evidence="1" id="KW-0560">Oxidoreductase</keyword>
<dbReference type="PANTHER" id="PTHR43539">
    <property type="entry name" value="FLAVIN-BINDING MONOOXYGENASE-LIKE PROTEIN (AFU_ORTHOLOGUE AFUA_4G09220)"/>
    <property type="match status" value="1"/>
</dbReference>
<reference evidence="3 4" key="1">
    <citation type="submission" date="2015-01" db="EMBL/GenBank/DDBJ databases">
        <title>The Genome Sequence of Capronia semiimmersa CBS27337.</title>
        <authorList>
            <consortium name="The Broad Institute Genomics Platform"/>
            <person name="Cuomo C."/>
            <person name="de Hoog S."/>
            <person name="Gorbushina A."/>
            <person name="Stielow B."/>
            <person name="Teixiera M."/>
            <person name="Abouelleil A."/>
            <person name="Chapman S.B."/>
            <person name="Priest M."/>
            <person name="Young S.K."/>
            <person name="Wortman J."/>
            <person name="Nusbaum C."/>
            <person name="Birren B."/>
        </authorList>
    </citation>
    <scope>NUCLEOTIDE SEQUENCE [LARGE SCALE GENOMIC DNA]</scope>
    <source>
        <strain evidence="3 4">CBS 27337</strain>
    </source>
</reference>
<evidence type="ECO:0000259" key="2">
    <source>
        <dbReference type="Pfam" id="PF07992"/>
    </source>
</evidence>
<accession>A0A0D2GB56</accession>
<dbReference type="HOGENOM" id="CLU_015676_3_0_1"/>
<dbReference type="GO" id="GO:0050660">
    <property type="term" value="F:flavin adenine dinucleotide binding"/>
    <property type="evidence" value="ECO:0007669"/>
    <property type="project" value="TreeGrafter"/>
</dbReference>